<dbReference type="NCBIfam" id="TIGR04131">
    <property type="entry name" value="Bac_Flav_CTERM"/>
    <property type="match status" value="1"/>
</dbReference>
<gene>
    <name evidence="2" type="ORF">FHG12_19320</name>
</gene>
<dbReference type="KEGG" id="hyj:FHG12_19320"/>
<evidence type="ECO:0000313" key="3">
    <source>
        <dbReference type="Proteomes" id="UP000305398"/>
    </source>
</evidence>
<accession>A0A5B8A4D7</accession>
<name>A0A5B8A4D7_9BACT</name>
<organism evidence="2 3">
    <name type="scientific">Hymenobacter jejuensis</name>
    <dbReference type="NCBI Taxonomy" id="2502781"/>
    <lineage>
        <taxon>Bacteria</taxon>
        <taxon>Pseudomonadati</taxon>
        <taxon>Bacteroidota</taxon>
        <taxon>Cytophagia</taxon>
        <taxon>Cytophagales</taxon>
        <taxon>Hymenobacteraceae</taxon>
        <taxon>Hymenobacter</taxon>
    </lineage>
</organism>
<dbReference type="Proteomes" id="UP000305398">
    <property type="component" value="Chromosome"/>
</dbReference>
<dbReference type="RefSeq" id="WP_139517348.1">
    <property type="nucleotide sequence ID" value="NZ_CP040896.1"/>
</dbReference>
<dbReference type="AlphaFoldDB" id="A0A5B8A4D7"/>
<feature type="signal peptide" evidence="1">
    <location>
        <begin position="1"/>
        <end position="28"/>
    </location>
</feature>
<evidence type="ECO:0000256" key="1">
    <source>
        <dbReference type="SAM" id="SignalP"/>
    </source>
</evidence>
<feature type="chain" id="PRO_5023054704" evidence="1">
    <location>
        <begin position="29"/>
        <end position="745"/>
    </location>
</feature>
<dbReference type="InterPro" id="IPR026341">
    <property type="entry name" value="T9SS_type_B"/>
</dbReference>
<keyword evidence="1" id="KW-0732">Signal</keyword>
<dbReference type="Pfam" id="PF13585">
    <property type="entry name" value="CHU_C"/>
    <property type="match status" value="1"/>
</dbReference>
<sequence>MNAFLQRFSFRKYAGLLLLLLISQVAHATHIVGGELDLQYKSGGSYQLTLTLYFDAINGSPGALDNDLTATIFEKGTNRRMQDIVLPLTNNTFVAYTNPACTSPSLSTRQLIYSRAIDLPAASYSNGTGYYVAVERCCRNNGISNIVAPGDAGQTFYLEFPAVSRRGQPFIDSTPRIFPPLSDYACRGELFYYNFGGQDIDGDSLVYELVTPLNGHSTAAPTNSKPLALPAPYGNITWNAGLSATNQIPGTPTLSIGRQTGRLEVRPSQLGLFVFGIRCSEYRKGEKIGEVRRDFQLKVLNCPQNQAPSLTVRTTGRTRAYREGVDTLRLTTSNRCATLRFTDLDPASRLSLSLHPVNFTGALPELSLAQGTVRTQGAPDTLVSQLCFPACLDTKGKVYLLDVIVADDGCSLPKRDTVQVAFTSQPDPNAAPSLVSTAGPTFPLHVRPGATITFDLTATDPENDPLTLEMTGRGFAPTSLGAQLVQGISNNQLRGRFTWRAPCPTASKSLYEFEFTAAASPCNTKQTASVVVPIQIDYQNVGPTLTSSQPLALTGEAPVVVRRPLGGTYEVTLEGLDADADQLTLTAAGKDFDLAAAGMSFEPHNGAGRATGVFRWQASCDAVTALGALEVTFQLQEATCLPKPQIRTVRFEVTNTDTASFLPPNVFTPNNDGKNDFFTMPALPPDFCDSRFAVIRIFTRWGNEVYRTTDRTFSWDGGQLPSGAYLYLIEYTNKKRFKGLVTIAR</sequence>
<reference evidence="2 3" key="1">
    <citation type="submission" date="2019-06" db="EMBL/GenBank/DDBJ databases">
        <authorList>
            <person name="Srinivasan S."/>
        </authorList>
    </citation>
    <scope>NUCLEOTIDE SEQUENCE [LARGE SCALE GENOMIC DNA]</scope>
    <source>
        <strain evidence="2 3">17J68-5</strain>
    </source>
</reference>
<dbReference type="EMBL" id="CP040896">
    <property type="protein sequence ID" value="QDA62117.1"/>
    <property type="molecule type" value="Genomic_DNA"/>
</dbReference>
<protein>
    <submittedName>
        <fullName evidence="2">Gliding motility-associated C-terminal domain-containing protein</fullName>
    </submittedName>
</protein>
<proteinExistence type="predicted"/>
<keyword evidence="3" id="KW-1185">Reference proteome</keyword>
<dbReference type="OrthoDB" id="1490014at2"/>
<evidence type="ECO:0000313" key="2">
    <source>
        <dbReference type="EMBL" id="QDA62117.1"/>
    </source>
</evidence>